<dbReference type="AlphaFoldDB" id="A0A941EJ90"/>
<feature type="transmembrane region" description="Helical" evidence="1">
    <location>
        <begin position="367"/>
        <end position="387"/>
    </location>
</feature>
<keyword evidence="1" id="KW-0812">Transmembrane</keyword>
<accession>A0A941EJ90</accession>
<keyword evidence="1" id="KW-0472">Membrane</keyword>
<reference evidence="2" key="1">
    <citation type="submission" date="2021-04" db="EMBL/GenBank/DDBJ databases">
        <title>Genome based classification of Actinospica acidithermotolerans sp. nov., an actinobacterium isolated from an Indonesian hot spring.</title>
        <authorList>
            <person name="Kusuma A.B."/>
            <person name="Putra K.E."/>
            <person name="Nafisah S."/>
            <person name="Loh J."/>
            <person name="Nouioui I."/>
            <person name="Goodfellow M."/>
        </authorList>
    </citation>
    <scope>NUCLEOTIDE SEQUENCE</scope>
    <source>
        <strain evidence="2">CSCA 57</strain>
    </source>
</reference>
<evidence type="ECO:0000313" key="3">
    <source>
        <dbReference type="Proteomes" id="UP000675781"/>
    </source>
</evidence>
<dbReference type="EMBL" id="JAGSOG010000008">
    <property type="protein sequence ID" value="MBR7832236.1"/>
    <property type="molecule type" value="Genomic_DNA"/>
</dbReference>
<feature type="transmembrane region" description="Helical" evidence="1">
    <location>
        <begin position="12"/>
        <end position="30"/>
    </location>
</feature>
<organism evidence="2 3">
    <name type="scientific">Actinospica durhamensis</name>
    <dbReference type="NCBI Taxonomy" id="1508375"/>
    <lineage>
        <taxon>Bacteria</taxon>
        <taxon>Bacillati</taxon>
        <taxon>Actinomycetota</taxon>
        <taxon>Actinomycetes</taxon>
        <taxon>Catenulisporales</taxon>
        <taxon>Actinospicaceae</taxon>
        <taxon>Actinospica</taxon>
    </lineage>
</organism>
<feature type="transmembrane region" description="Helical" evidence="1">
    <location>
        <begin position="42"/>
        <end position="61"/>
    </location>
</feature>
<evidence type="ECO:0000313" key="2">
    <source>
        <dbReference type="EMBL" id="MBR7832236.1"/>
    </source>
</evidence>
<keyword evidence="3" id="KW-1185">Reference proteome</keyword>
<feature type="transmembrane region" description="Helical" evidence="1">
    <location>
        <begin position="399"/>
        <end position="420"/>
    </location>
</feature>
<evidence type="ECO:0000256" key="1">
    <source>
        <dbReference type="SAM" id="Phobius"/>
    </source>
</evidence>
<name>A0A941EJ90_9ACTN</name>
<dbReference type="RefSeq" id="WP_212526773.1">
    <property type="nucleotide sequence ID" value="NZ_JAGSOG010000008.1"/>
</dbReference>
<comment type="caution">
    <text evidence="2">The sequence shown here is derived from an EMBL/GenBank/DDBJ whole genome shotgun (WGS) entry which is preliminary data.</text>
</comment>
<proteinExistence type="predicted"/>
<gene>
    <name evidence="2" type="ORF">KDL01_03140</name>
</gene>
<evidence type="ECO:0008006" key="4">
    <source>
        <dbReference type="Google" id="ProtNLM"/>
    </source>
</evidence>
<dbReference type="Proteomes" id="UP000675781">
    <property type="component" value="Unassembled WGS sequence"/>
</dbReference>
<keyword evidence="1" id="KW-1133">Transmembrane helix</keyword>
<sequence>MESVRFSYPAAVRWGSIGPAAAVMLGTSALNRTGFLSARHDFTQLIFFAPFLLLMVLYLWGSSTTASATGLTTRYCYVIRRKVSWTSIAGITTEARSGKSAGLYARVILQDGSTLPVLPGLIGRNGASMEKFRTDLETLRGRWERAYPHDRLSYADLAILQRSGSPTDTWKPIRRAARATLTILVLCAAGASAFGLYNTVRVRAADHAAALASTSAKHCTLYEFGSSSADTWCLLTDLTPQIDYTEPDSNAASSVSLEFQLDAAEGSGSPAPDYPIPSFLADAYFGPGPSLPAAIQTAQTVSAVIQGGGGSTVASITVGSRTYATADAPAVRYTTDTDSAIAAGACLLLFGYWSLKRLRHLRGPLHTGALLTAVASTFTAIAFAAHGPGANSTSATADWYTSSLVLAVGVITSTALWRLLPKSRTRY</sequence>
<protein>
    <recommendedName>
        <fullName evidence="4">PH domain-containing protein</fullName>
    </recommendedName>
</protein>